<dbReference type="RefSeq" id="WP_043962097.1">
    <property type="nucleotide sequence ID" value="NZ_JXSX01000001.1"/>
</dbReference>
<dbReference type="InterPro" id="IPR029030">
    <property type="entry name" value="Caspase-like_dom_sf"/>
</dbReference>
<reference evidence="9 10" key="1">
    <citation type="submission" date="2015-01" db="EMBL/GenBank/DDBJ databases">
        <title>Sequencing and annotation of Micromonospora carbonacea strain JXNU-1 genome.</title>
        <authorList>
            <person name="Long Z."/>
            <person name="Huang Y."/>
            <person name="Jiang Y."/>
        </authorList>
    </citation>
    <scope>NUCLEOTIDE SEQUENCE [LARGE SCALE GENOMIC DNA]</scope>
    <source>
        <strain evidence="9 10">JXNU-1</strain>
    </source>
</reference>
<dbReference type="GO" id="GO:0006508">
    <property type="term" value="P:proteolysis"/>
    <property type="evidence" value="ECO:0007669"/>
    <property type="project" value="InterPro"/>
</dbReference>
<organism evidence="9 10">
    <name type="scientific">Micromonospora haikouensis</name>
    <dbReference type="NCBI Taxonomy" id="686309"/>
    <lineage>
        <taxon>Bacteria</taxon>
        <taxon>Bacillati</taxon>
        <taxon>Actinomycetota</taxon>
        <taxon>Actinomycetes</taxon>
        <taxon>Micromonosporales</taxon>
        <taxon>Micromonosporaceae</taxon>
        <taxon>Micromonospora</taxon>
    </lineage>
</organism>
<dbReference type="InterPro" id="IPR011600">
    <property type="entry name" value="Pept_C14_caspase"/>
</dbReference>
<dbReference type="CDD" id="cd18808">
    <property type="entry name" value="SF1_C_Upf1"/>
    <property type="match status" value="1"/>
</dbReference>
<dbReference type="GO" id="GO:0005524">
    <property type="term" value="F:ATP binding"/>
    <property type="evidence" value="ECO:0007669"/>
    <property type="project" value="UniProtKB-KW"/>
</dbReference>
<dbReference type="CDD" id="cd17934">
    <property type="entry name" value="DEXXQc_Upf1-like"/>
    <property type="match status" value="1"/>
</dbReference>
<keyword evidence="2" id="KW-0547">Nucleotide-binding</keyword>
<evidence type="ECO:0000259" key="7">
    <source>
        <dbReference type="Pfam" id="PF13086"/>
    </source>
</evidence>
<dbReference type="InterPro" id="IPR027417">
    <property type="entry name" value="P-loop_NTPase"/>
</dbReference>
<evidence type="ECO:0000256" key="3">
    <source>
        <dbReference type="ARBA" id="ARBA00022801"/>
    </source>
</evidence>
<feature type="domain" description="DNA2/NAM7 helicase helicase" evidence="7">
    <location>
        <begin position="516"/>
        <end position="594"/>
    </location>
</feature>
<evidence type="ECO:0000259" key="6">
    <source>
        <dbReference type="Pfam" id="PF00656"/>
    </source>
</evidence>
<evidence type="ECO:0000256" key="4">
    <source>
        <dbReference type="ARBA" id="ARBA00022806"/>
    </source>
</evidence>
<dbReference type="EMBL" id="JXSX01000001">
    <property type="protein sequence ID" value="KIR65324.1"/>
    <property type="molecule type" value="Genomic_DNA"/>
</dbReference>
<feature type="domain" description="DNA2/NAM7 helicase helicase" evidence="7">
    <location>
        <begin position="812"/>
        <end position="860"/>
    </location>
</feature>
<dbReference type="SUPFAM" id="SSF52540">
    <property type="entry name" value="P-loop containing nucleoside triphosphate hydrolases"/>
    <property type="match status" value="1"/>
</dbReference>
<evidence type="ECO:0000259" key="8">
    <source>
        <dbReference type="Pfam" id="PF13087"/>
    </source>
</evidence>
<evidence type="ECO:0000256" key="1">
    <source>
        <dbReference type="ARBA" id="ARBA00007913"/>
    </source>
</evidence>
<evidence type="ECO:0000313" key="10">
    <source>
        <dbReference type="Proteomes" id="UP000032254"/>
    </source>
</evidence>
<dbReference type="GeneID" id="301304022"/>
<accession>A0A0D0X321</accession>
<dbReference type="SUPFAM" id="SSF52129">
    <property type="entry name" value="Caspase-like"/>
    <property type="match status" value="1"/>
</dbReference>
<dbReference type="Pfam" id="PF13086">
    <property type="entry name" value="AAA_11"/>
    <property type="match status" value="2"/>
</dbReference>
<evidence type="ECO:0000313" key="9">
    <source>
        <dbReference type="EMBL" id="KIR65324.1"/>
    </source>
</evidence>
<gene>
    <name evidence="9" type="ORF">TK50_07685</name>
</gene>
<sequence>MGRHALLLGTATCHADRELAPLPSVRQDVAQLKALLDGAGEFDSVRAALDLPAAHLRQVVEEFYGARRTGDLALLYYSGHGVLHGDGQSLFLAATDTVGGQLHATAFDTDGMLRHLLNDTKASQKVVLLDCCFSGAFTARNRFRGGVREEPRRLKRQRGTFILTSSTHQKASKAQGPDRPSVFTEVLLDGLRGAAEGPSDDGWITTNDLSRYVPTEMARRRQHKTVESSEGVTEPIRLATAPGSAAEATRAAAVTASPADEAAFDADQWRRLVTYYVNCMQRSTVLQSFIDPRATTTYVAAPPGSEAVFTSETPVRLGGTAARLAARARADGRELQYGYPVVAVRPARQKAIQLAPLLVCDVTIGADDVLHASFPPRPSAALVDLFQLSEVEGDELLQRVEQAFVPGDPASLTATVDVLVKTFGLSPMTELDPALLGGTIRPGPVNGVQNAAILYTVDAAESPQRQLADDLRAMIKNPKLIEGTALGALALRPDGAAASPGGPGSTPVVTVAMSATNEAQEEIIRAAMSQPLTVAQGPPGTGKSQLVTALLATATAAGQSVLIGSTSNQAVDSVLDRVTGLIGPGLLLRTGNKEHRMQEPKHLADILAAYPSAERATAPDDRTPLHELRLLAEEATGLRAALDERRLLERDLADLATERAAVPDPDAVPLPADDTALAHLVHLTDRALASRWFGWWYRWRLRSYQVVDRDAVAALAERAVLELRWRERLRRLGELPDAEASWRRLVDLIGTERPARSIDLLRAQIARRVAAGARVLQDRADEMARPQSDSWSYFPELLRVLPGWAVTALSARRLKRSPALYDLVVIDEAAQCTIPAILPMLYRAKRALLIGDPRQLAPVVDLPESDDVAERARAGLSTGWLTARRLTYTAHSAYDAFAAAAATTQLLDEHYRCHPDIVDVPNREVYQGRLTVLTDPARLAAPAEPAVRWRDVPGRFSPGTTGSGFNPVEAEAVVAEVAGLRAAYPDASIGVVTPLAAHQRRLAAVLRAAGLTENLLCATIHKFQGSERDIMVVSPVGAHGVPDRTRGWLAHQTNLWNVAITRARSQLVVVGDRSWWSGQRGLLTALALAGDAADTQPDAGNVPADRLHRALRNAGLTVRRDVPVAGQPVDLVVRREDAELAVVVDDPAGDPDGRVLRKVLARLDITGGSGPVRRVPAWRCLAEPERVAAELADALHRPGPTPDGG</sequence>
<name>A0A0D0X321_9ACTN</name>
<dbReference type="InterPro" id="IPR041679">
    <property type="entry name" value="DNA2/NAM7-like_C"/>
</dbReference>
<dbReference type="InterPro" id="IPR050534">
    <property type="entry name" value="Coronavir_polyprotein_1ab"/>
</dbReference>
<protein>
    <submittedName>
        <fullName evidence="9">Peptidase C14</fullName>
    </submittedName>
</protein>
<dbReference type="PANTHER" id="PTHR43788:SF8">
    <property type="entry name" value="DNA-BINDING PROTEIN SMUBP-2"/>
    <property type="match status" value="1"/>
</dbReference>
<dbReference type="Proteomes" id="UP000032254">
    <property type="component" value="Unassembled WGS sequence"/>
</dbReference>
<proteinExistence type="inferred from homology"/>
<dbReference type="AlphaFoldDB" id="A0A0D0X321"/>
<keyword evidence="3" id="KW-0378">Hydrolase</keyword>
<keyword evidence="5" id="KW-0067">ATP-binding</keyword>
<dbReference type="Gene3D" id="3.40.50.300">
    <property type="entry name" value="P-loop containing nucleotide triphosphate hydrolases"/>
    <property type="match status" value="2"/>
</dbReference>
<dbReference type="PANTHER" id="PTHR43788">
    <property type="entry name" value="DNA2/NAM7 HELICASE FAMILY MEMBER"/>
    <property type="match status" value="1"/>
</dbReference>
<dbReference type="OrthoDB" id="4464809at2"/>
<dbReference type="GO" id="GO:0043139">
    <property type="term" value="F:5'-3' DNA helicase activity"/>
    <property type="evidence" value="ECO:0007669"/>
    <property type="project" value="TreeGrafter"/>
</dbReference>
<feature type="domain" description="DNA2/NAM7 helicase-like C-terminal" evidence="8">
    <location>
        <begin position="898"/>
        <end position="1073"/>
    </location>
</feature>
<keyword evidence="10" id="KW-1185">Reference proteome</keyword>
<dbReference type="Pfam" id="PF13087">
    <property type="entry name" value="AAA_12"/>
    <property type="match status" value="1"/>
</dbReference>
<comment type="caution">
    <text evidence="9">The sequence shown here is derived from an EMBL/GenBank/DDBJ whole genome shotgun (WGS) entry which is preliminary data.</text>
</comment>
<dbReference type="Pfam" id="PF00656">
    <property type="entry name" value="Peptidase_C14"/>
    <property type="match status" value="1"/>
</dbReference>
<keyword evidence="4" id="KW-0347">Helicase</keyword>
<comment type="similarity">
    <text evidence="1">Belongs to the DNA2/NAM7 helicase family.</text>
</comment>
<dbReference type="InterPro" id="IPR047187">
    <property type="entry name" value="SF1_C_Upf1"/>
</dbReference>
<dbReference type="NCBIfam" id="NF047832">
    <property type="entry name" value="caspase_w_EACC1"/>
    <property type="match status" value="1"/>
</dbReference>
<dbReference type="InterPro" id="IPR041677">
    <property type="entry name" value="DNA2/NAM7_AAA_11"/>
</dbReference>
<dbReference type="Gene3D" id="3.40.50.1460">
    <property type="match status" value="1"/>
</dbReference>
<dbReference type="PATRIC" id="fig|47853.6.peg.1636"/>
<evidence type="ECO:0000256" key="5">
    <source>
        <dbReference type="ARBA" id="ARBA00022840"/>
    </source>
</evidence>
<feature type="domain" description="Peptidase C14 caspase" evidence="6">
    <location>
        <begin position="3"/>
        <end position="220"/>
    </location>
</feature>
<evidence type="ECO:0000256" key="2">
    <source>
        <dbReference type="ARBA" id="ARBA00022741"/>
    </source>
</evidence>
<dbReference type="GO" id="GO:0004197">
    <property type="term" value="F:cysteine-type endopeptidase activity"/>
    <property type="evidence" value="ECO:0007669"/>
    <property type="project" value="InterPro"/>
</dbReference>